<reference evidence="4" key="2">
    <citation type="journal article" date="2013" name="PLoS Genet.">
        <title>Comparative genome structure, secondary metabolite, and effector coding capacity across Cochliobolus pathogens.</title>
        <authorList>
            <person name="Condon B.J."/>
            <person name="Leng Y."/>
            <person name="Wu D."/>
            <person name="Bushley K.E."/>
            <person name="Ohm R.A."/>
            <person name="Otillar R."/>
            <person name="Martin J."/>
            <person name="Schackwitz W."/>
            <person name="Grimwood J."/>
            <person name="MohdZainudin N."/>
            <person name="Xue C."/>
            <person name="Wang R."/>
            <person name="Manning V.A."/>
            <person name="Dhillon B."/>
            <person name="Tu Z.J."/>
            <person name="Steffenson B.J."/>
            <person name="Salamov A."/>
            <person name="Sun H."/>
            <person name="Lowry S."/>
            <person name="LaButti K."/>
            <person name="Han J."/>
            <person name="Copeland A."/>
            <person name="Lindquist E."/>
            <person name="Barry K."/>
            <person name="Schmutz J."/>
            <person name="Baker S.E."/>
            <person name="Ciuffetti L.M."/>
            <person name="Grigoriev I.V."/>
            <person name="Zhong S."/>
            <person name="Turgeon B.G."/>
        </authorList>
    </citation>
    <scope>NUCLEOTIDE SEQUENCE [LARGE SCALE GENOMIC DNA]</scope>
    <source>
        <strain evidence="4">C5 / ATCC 48332 / race O</strain>
    </source>
</reference>
<keyword evidence="2" id="KW-0732">Signal</keyword>
<dbReference type="OMA" id="ICTAFRP"/>
<feature type="chain" id="PRO_5004027179" evidence="2">
    <location>
        <begin position="17"/>
        <end position="177"/>
    </location>
</feature>
<keyword evidence="4" id="KW-1185">Reference proteome</keyword>
<name>M2UC49_COCH5</name>
<dbReference type="HOGENOM" id="CLU_1503695_0_0_1"/>
<dbReference type="OrthoDB" id="4806096at2759"/>
<feature type="region of interest" description="Disordered" evidence="1">
    <location>
        <begin position="120"/>
        <end position="139"/>
    </location>
</feature>
<proteinExistence type="predicted"/>
<dbReference type="Proteomes" id="UP000016936">
    <property type="component" value="Unassembled WGS sequence"/>
</dbReference>
<evidence type="ECO:0000256" key="2">
    <source>
        <dbReference type="SAM" id="SignalP"/>
    </source>
</evidence>
<evidence type="ECO:0000313" key="3">
    <source>
        <dbReference type="EMBL" id="EMD85492.1"/>
    </source>
</evidence>
<dbReference type="AlphaFoldDB" id="M2UC49"/>
<dbReference type="eggNOG" id="ENOG502STXJ">
    <property type="taxonomic scope" value="Eukaryota"/>
</dbReference>
<reference evidence="3 4" key="1">
    <citation type="journal article" date="2012" name="PLoS Pathog.">
        <title>Diverse lifestyles and strategies of plant pathogenesis encoded in the genomes of eighteen Dothideomycetes fungi.</title>
        <authorList>
            <person name="Ohm R.A."/>
            <person name="Feau N."/>
            <person name="Henrissat B."/>
            <person name="Schoch C.L."/>
            <person name="Horwitz B.A."/>
            <person name="Barry K.W."/>
            <person name="Condon B.J."/>
            <person name="Copeland A.C."/>
            <person name="Dhillon B."/>
            <person name="Glaser F."/>
            <person name="Hesse C.N."/>
            <person name="Kosti I."/>
            <person name="LaButti K."/>
            <person name="Lindquist E.A."/>
            <person name="Lucas S."/>
            <person name="Salamov A.A."/>
            <person name="Bradshaw R.E."/>
            <person name="Ciuffetti L."/>
            <person name="Hamelin R.C."/>
            <person name="Kema G.H.J."/>
            <person name="Lawrence C."/>
            <person name="Scott J.A."/>
            <person name="Spatafora J.W."/>
            <person name="Turgeon B.G."/>
            <person name="de Wit P.J.G.M."/>
            <person name="Zhong S."/>
            <person name="Goodwin S.B."/>
            <person name="Grigoriev I.V."/>
        </authorList>
    </citation>
    <scope>NUCLEOTIDE SEQUENCE [LARGE SCALE GENOMIC DNA]</scope>
    <source>
        <strain evidence="4">C5 / ATCC 48332 / race O</strain>
    </source>
</reference>
<feature type="signal peptide" evidence="2">
    <location>
        <begin position="1"/>
        <end position="16"/>
    </location>
</feature>
<protein>
    <submittedName>
        <fullName evidence="3">Uncharacterized protein</fullName>
    </submittedName>
</protein>
<accession>M2UC49</accession>
<evidence type="ECO:0000313" key="4">
    <source>
        <dbReference type="Proteomes" id="UP000016936"/>
    </source>
</evidence>
<organism evidence="3 4">
    <name type="scientific">Cochliobolus heterostrophus (strain C5 / ATCC 48332 / race O)</name>
    <name type="common">Southern corn leaf blight fungus</name>
    <name type="synonym">Bipolaris maydis</name>
    <dbReference type="NCBI Taxonomy" id="701091"/>
    <lineage>
        <taxon>Eukaryota</taxon>
        <taxon>Fungi</taxon>
        <taxon>Dikarya</taxon>
        <taxon>Ascomycota</taxon>
        <taxon>Pezizomycotina</taxon>
        <taxon>Dothideomycetes</taxon>
        <taxon>Pleosporomycetidae</taxon>
        <taxon>Pleosporales</taxon>
        <taxon>Pleosporineae</taxon>
        <taxon>Pleosporaceae</taxon>
        <taxon>Bipolaris</taxon>
    </lineage>
</organism>
<dbReference type="EMBL" id="KB445588">
    <property type="protein sequence ID" value="EMD85492.1"/>
    <property type="molecule type" value="Genomic_DNA"/>
</dbReference>
<evidence type="ECO:0000256" key="1">
    <source>
        <dbReference type="SAM" id="MobiDB-lite"/>
    </source>
</evidence>
<sequence length="177" mass="19654">MFWFLLFLLSLASCSPVKVDLAKRGNLACTAFPSTSADLPVFQLDLRETIERNAFEYGHTPTLQELPLTTWAGSGPGHHVTFRAWRTFGQGGTFWVYLEVQVTAPLDLFINFGAQSQRQGSDPGLSRIDNGIAQGSGSSTFPRRTTFAINIGTIHQNIDYTAAGNWRKVPIIFLRPY</sequence>
<gene>
    <name evidence="3" type="ORF">COCHEDRAFT_1187904</name>
</gene>